<comment type="caution">
    <text evidence="2">The sequence shown here is derived from an EMBL/GenBank/DDBJ whole genome shotgun (WGS) entry which is preliminary data.</text>
</comment>
<dbReference type="AlphaFoldDB" id="A0A7W7MPY7"/>
<dbReference type="EMBL" id="JACHNH010000001">
    <property type="protein sequence ID" value="MBB4761884.1"/>
    <property type="molecule type" value="Genomic_DNA"/>
</dbReference>
<organism evidence="2 3">
    <name type="scientific">Actinoplanes digitatis</name>
    <dbReference type="NCBI Taxonomy" id="1868"/>
    <lineage>
        <taxon>Bacteria</taxon>
        <taxon>Bacillati</taxon>
        <taxon>Actinomycetota</taxon>
        <taxon>Actinomycetes</taxon>
        <taxon>Micromonosporales</taxon>
        <taxon>Micromonosporaceae</taxon>
        <taxon>Actinoplanes</taxon>
    </lineage>
</organism>
<evidence type="ECO:0000313" key="2">
    <source>
        <dbReference type="EMBL" id="MBB4761884.1"/>
    </source>
</evidence>
<dbReference type="InterPro" id="IPR006680">
    <property type="entry name" value="Amidohydro-rel"/>
</dbReference>
<feature type="domain" description="Amidohydrolase-related" evidence="1">
    <location>
        <begin position="152"/>
        <end position="389"/>
    </location>
</feature>
<name>A0A7W7MPY7_9ACTN</name>
<evidence type="ECO:0000259" key="1">
    <source>
        <dbReference type="Pfam" id="PF04909"/>
    </source>
</evidence>
<reference evidence="2 3" key="1">
    <citation type="submission" date="2020-08" db="EMBL/GenBank/DDBJ databases">
        <title>Sequencing the genomes of 1000 actinobacteria strains.</title>
        <authorList>
            <person name="Klenk H.-P."/>
        </authorList>
    </citation>
    <scope>NUCLEOTIDE SEQUENCE [LARGE SCALE GENOMIC DNA]</scope>
    <source>
        <strain evidence="2 3">DSM 43149</strain>
    </source>
</reference>
<evidence type="ECO:0000313" key="3">
    <source>
        <dbReference type="Proteomes" id="UP000578112"/>
    </source>
</evidence>
<dbReference type="Pfam" id="PF04909">
    <property type="entry name" value="Amidohydro_2"/>
    <property type="match status" value="1"/>
</dbReference>
<keyword evidence="3" id="KW-1185">Reference proteome</keyword>
<keyword evidence="2" id="KW-0378">Hydrolase</keyword>
<dbReference type="RefSeq" id="WP_239087121.1">
    <property type="nucleotide sequence ID" value="NZ_BOMK01000002.1"/>
</dbReference>
<dbReference type="Gene3D" id="3.20.20.140">
    <property type="entry name" value="Metal-dependent hydrolases"/>
    <property type="match status" value="1"/>
</dbReference>
<proteinExistence type="predicted"/>
<dbReference type="PANTHER" id="PTHR43383:SF2">
    <property type="entry name" value="AMIDOHYDROLASE 2 FAMILY PROTEIN"/>
    <property type="match status" value="1"/>
</dbReference>
<dbReference type="Proteomes" id="UP000578112">
    <property type="component" value="Unassembled WGS sequence"/>
</dbReference>
<dbReference type="SUPFAM" id="SSF51556">
    <property type="entry name" value="Metallo-dependent hydrolases"/>
    <property type="match status" value="1"/>
</dbReference>
<protein>
    <submittedName>
        <fullName evidence="2">Putative TIM-barrel fold metal-dependent hydrolase</fullName>
    </submittedName>
</protein>
<dbReference type="PANTHER" id="PTHR43383">
    <property type="entry name" value="NODULIN 6"/>
    <property type="match status" value="1"/>
</dbReference>
<dbReference type="InterPro" id="IPR032466">
    <property type="entry name" value="Metal_Hydrolase"/>
</dbReference>
<dbReference type="GO" id="GO:0016787">
    <property type="term" value="F:hydrolase activity"/>
    <property type="evidence" value="ECO:0007669"/>
    <property type="project" value="UniProtKB-KW"/>
</dbReference>
<accession>A0A7W7MPY7</accession>
<gene>
    <name evidence="2" type="ORF">BJ971_002440</name>
</gene>
<sequence length="391" mass="40776">MTLDNGRSRGGAASMTGAAMLEDVRLVDHHCHSVVRGPLDRAGFELLATEACQAAPPGCTTLDSQLGFAVRRWCAPLLGLAPHAPADDYLAERARLGPAEVNRRLLSAANVATFLVDTGFRAGELLTPAELAAPAGSAAGEVVRLEAVAERVAEGGASAAGFAAAYADALAAATASAHAVKSVLAYRHGLAIAPEPPSAAEVRAAAGRWLRRGPGAALARLDDPVLLRHLLWAGVERGLPVQIHTGFGDSDLDLAGSDPALLTGFLRAVQGRGTPIMLLHCYPYHRQAGYLAQVFPHVYLDVGLAVNHVGARATAVIAESLELAPFHKVLYSSDAFGLPELHVLGAELFRRGLTEVLGGWVAAGSWSAPDAERVAWMIGAGNAERVYGLRG</sequence>